<dbReference type="InterPro" id="IPR044861">
    <property type="entry name" value="IPNS-like_FE2OG_OXY"/>
</dbReference>
<dbReference type="Gene3D" id="2.60.120.330">
    <property type="entry name" value="B-lactam Antibiotic, Isopenicillin N Synthase, Chain"/>
    <property type="match status" value="1"/>
</dbReference>
<sequence>MEKSCKSYFHEASYLDQEGQLRTSRVPVVQELARQGLKHLPERFLRVQPVHDHDSALSSHVLESLPTINMTNLRAKDRAKELAKLLRGAKTWGMVVLEGHGVAESVLHGVRDVVKEFFGLSFEEKKESVGSYVSVDNMGYGRNFVKSEDQPLDWIDRVTVKAAPAGATEGLHVWPLRPANFRHAIEEYVAEARNIFNDILEALADALSLERHVFLQNFDPNETEINVRVNYYPPCPRPDQALGLTPHTDASALTLLLQFKAGGGLQVFKDMKWVTVPWPKEALLVNVGDLLEIMSNGMFKSPWHRVVTQMDVERFSVALFYNPSLRIQIEPIGDWSLSDDNEGYKNVVVGDYLRHFYRISPTVEKQAINFAKRVPKTLCGCGNGGN</sequence>
<keyword evidence="3" id="KW-0847">Vitamin C</keyword>
<dbReference type="AlphaFoldDB" id="A0AAW1XZ35"/>
<dbReference type="SUPFAM" id="SSF51197">
    <property type="entry name" value="Clavaminate synthase-like"/>
    <property type="match status" value="1"/>
</dbReference>
<comment type="caution">
    <text evidence="7">The sequence shown here is derived from an EMBL/GenBank/DDBJ whole genome shotgun (WGS) entry which is preliminary data.</text>
</comment>
<dbReference type="Proteomes" id="UP001457282">
    <property type="component" value="Unassembled WGS sequence"/>
</dbReference>
<dbReference type="PROSITE" id="PS51471">
    <property type="entry name" value="FE2OG_OXY"/>
    <property type="match status" value="1"/>
</dbReference>
<evidence type="ECO:0000256" key="5">
    <source>
        <dbReference type="RuleBase" id="RU003682"/>
    </source>
</evidence>
<keyword evidence="5" id="KW-0560">Oxidoreductase</keyword>
<evidence type="ECO:0000259" key="6">
    <source>
        <dbReference type="PROSITE" id="PS51471"/>
    </source>
</evidence>
<dbReference type="InterPro" id="IPR026992">
    <property type="entry name" value="DIOX_N"/>
</dbReference>
<evidence type="ECO:0000256" key="3">
    <source>
        <dbReference type="ARBA" id="ARBA00022896"/>
    </source>
</evidence>
<evidence type="ECO:0000256" key="2">
    <source>
        <dbReference type="ARBA" id="ARBA00022723"/>
    </source>
</evidence>
<dbReference type="InterPro" id="IPR005123">
    <property type="entry name" value="Oxoglu/Fe-dep_dioxygenase_dom"/>
</dbReference>
<dbReference type="InterPro" id="IPR050295">
    <property type="entry name" value="Plant_2OG-oxidoreductases"/>
</dbReference>
<dbReference type="EMBL" id="JBEDUW010000002">
    <property type="protein sequence ID" value="KAK9941854.1"/>
    <property type="molecule type" value="Genomic_DNA"/>
</dbReference>
<evidence type="ECO:0000256" key="1">
    <source>
        <dbReference type="ARBA" id="ARBA00008056"/>
    </source>
</evidence>
<dbReference type="InterPro" id="IPR027443">
    <property type="entry name" value="IPNS-like_sf"/>
</dbReference>
<keyword evidence="8" id="KW-1185">Reference proteome</keyword>
<dbReference type="Pfam" id="PF14226">
    <property type="entry name" value="DIOX_N"/>
    <property type="match status" value="1"/>
</dbReference>
<organism evidence="7 8">
    <name type="scientific">Rubus argutus</name>
    <name type="common">Southern blackberry</name>
    <dbReference type="NCBI Taxonomy" id="59490"/>
    <lineage>
        <taxon>Eukaryota</taxon>
        <taxon>Viridiplantae</taxon>
        <taxon>Streptophyta</taxon>
        <taxon>Embryophyta</taxon>
        <taxon>Tracheophyta</taxon>
        <taxon>Spermatophyta</taxon>
        <taxon>Magnoliopsida</taxon>
        <taxon>eudicotyledons</taxon>
        <taxon>Gunneridae</taxon>
        <taxon>Pentapetalae</taxon>
        <taxon>rosids</taxon>
        <taxon>fabids</taxon>
        <taxon>Rosales</taxon>
        <taxon>Rosaceae</taxon>
        <taxon>Rosoideae</taxon>
        <taxon>Rosoideae incertae sedis</taxon>
        <taxon>Rubus</taxon>
    </lineage>
</organism>
<dbReference type="Pfam" id="PF03171">
    <property type="entry name" value="2OG-FeII_Oxy"/>
    <property type="match status" value="1"/>
</dbReference>
<evidence type="ECO:0000256" key="4">
    <source>
        <dbReference type="ARBA" id="ARBA00023004"/>
    </source>
</evidence>
<reference evidence="7 8" key="1">
    <citation type="journal article" date="2023" name="G3 (Bethesda)">
        <title>A chromosome-length genome assembly and annotation of blackberry (Rubus argutus, cv. 'Hillquist').</title>
        <authorList>
            <person name="Bruna T."/>
            <person name="Aryal R."/>
            <person name="Dudchenko O."/>
            <person name="Sargent D.J."/>
            <person name="Mead D."/>
            <person name="Buti M."/>
            <person name="Cavallini A."/>
            <person name="Hytonen T."/>
            <person name="Andres J."/>
            <person name="Pham M."/>
            <person name="Weisz D."/>
            <person name="Mascagni F."/>
            <person name="Usai G."/>
            <person name="Natali L."/>
            <person name="Bassil N."/>
            <person name="Fernandez G.E."/>
            <person name="Lomsadze A."/>
            <person name="Armour M."/>
            <person name="Olukolu B."/>
            <person name="Poorten T."/>
            <person name="Britton C."/>
            <person name="Davik J."/>
            <person name="Ashrafi H."/>
            <person name="Aiden E.L."/>
            <person name="Borodovsky M."/>
            <person name="Worthington M."/>
        </authorList>
    </citation>
    <scope>NUCLEOTIDE SEQUENCE [LARGE SCALE GENOMIC DNA]</scope>
    <source>
        <strain evidence="7">PI 553951</strain>
    </source>
</reference>
<name>A0AAW1XZ35_RUBAR</name>
<evidence type="ECO:0000313" key="8">
    <source>
        <dbReference type="Proteomes" id="UP001457282"/>
    </source>
</evidence>
<dbReference type="FunFam" id="2.60.120.330:FF:000079">
    <property type="entry name" value="Protein SRG1"/>
    <property type="match status" value="1"/>
</dbReference>
<keyword evidence="4 5" id="KW-0408">Iron</keyword>
<feature type="domain" description="Fe2OG dioxygenase" evidence="6">
    <location>
        <begin position="219"/>
        <end position="323"/>
    </location>
</feature>
<keyword evidence="2 5" id="KW-0479">Metal-binding</keyword>
<accession>A0AAW1XZ35</accession>
<dbReference type="GO" id="GO:0046872">
    <property type="term" value="F:metal ion binding"/>
    <property type="evidence" value="ECO:0007669"/>
    <property type="project" value="UniProtKB-KW"/>
</dbReference>
<gene>
    <name evidence="7" type="ORF">M0R45_007547</name>
</gene>
<dbReference type="PANTHER" id="PTHR47991">
    <property type="entry name" value="OXOGLUTARATE/IRON-DEPENDENT DIOXYGENASE"/>
    <property type="match status" value="1"/>
</dbReference>
<comment type="similarity">
    <text evidence="1 5">Belongs to the iron/ascorbate-dependent oxidoreductase family.</text>
</comment>
<protein>
    <recommendedName>
        <fullName evidence="6">Fe2OG dioxygenase domain-containing protein</fullName>
    </recommendedName>
</protein>
<evidence type="ECO:0000313" key="7">
    <source>
        <dbReference type="EMBL" id="KAK9941854.1"/>
    </source>
</evidence>
<dbReference type="GO" id="GO:0016491">
    <property type="term" value="F:oxidoreductase activity"/>
    <property type="evidence" value="ECO:0007669"/>
    <property type="project" value="UniProtKB-KW"/>
</dbReference>
<proteinExistence type="inferred from homology"/>
<dbReference type="GO" id="GO:0031418">
    <property type="term" value="F:L-ascorbic acid binding"/>
    <property type="evidence" value="ECO:0007669"/>
    <property type="project" value="UniProtKB-KW"/>
</dbReference>